<dbReference type="OrthoDB" id="103349at2759"/>
<evidence type="ECO:0000313" key="3">
    <source>
        <dbReference type="Proteomes" id="UP000023152"/>
    </source>
</evidence>
<keyword evidence="1" id="KW-0472">Membrane</keyword>
<evidence type="ECO:0000256" key="1">
    <source>
        <dbReference type="SAM" id="Phobius"/>
    </source>
</evidence>
<keyword evidence="1" id="KW-0812">Transmembrane</keyword>
<proteinExistence type="predicted"/>
<feature type="transmembrane region" description="Helical" evidence="1">
    <location>
        <begin position="70"/>
        <end position="88"/>
    </location>
</feature>
<dbReference type="AlphaFoldDB" id="X6P9Y3"/>
<keyword evidence="1" id="KW-1133">Transmembrane helix</keyword>
<dbReference type="SUPFAM" id="SSF53649">
    <property type="entry name" value="Alkaline phosphatase-like"/>
    <property type="match status" value="1"/>
</dbReference>
<keyword evidence="3" id="KW-1185">Reference proteome</keyword>
<comment type="caution">
    <text evidence="2">The sequence shown here is derived from an EMBL/GenBank/DDBJ whole genome shotgun (WGS) entry which is preliminary data.</text>
</comment>
<dbReference type="Proteomes" id="UP000023152">
    <property type="component" value="Unassembled WGS sequence"/>
</dbReference>
<gene>
    <name evidence="2" type="ORF">RFI_02083</name>
</gene>
<dbReference type="EMBL" id="ASPP01002058">
    <property type="protein sequence ID" value="ETO34991.1"/>
    <property type="molecule type" value="Genomic_DNA"/>
</dbReference>
<evidence type="ECO:0000313" key="2">
    <source>
        <dbReference type="EMBL" id="ETO34991.1"/>
    </source>
</evidence>
<dbReference type="Gene3D" id="3.40.720.10">
    <property type="entry name" value="Alkaline Phosphatase, subunit A"/>
    <property type="match status" value="1"/>
</dbReference>
<reference evidence="2 3" key="1">
    <citation type="journal article" date="2013" name="Curr. Biol.">
        <title>The Genome of the Foraminiferan Reticulomyxa filosa.</title>
        <authorList>
            <person name="Glockner G."/>
            <person name="Hulsmann N."/>
            <person name="Schleicher M."/>
            <person name="Noegel A.A."/>
            <person name="Eichinger L."/>
            <person name="Gallinger C."/>
            <person name="Pawlowski J."/>
            <person name="Sierra R."/>
            <person name="Euteneuer U."/>
            <person name="Pillet L."/>
            <person name="Moustafa A."/>
            <person name="Platzer M."/>
            <person name="Groth M."/>
            <person name="Szafranski K."/>
            <person name="Schliwa M."/>
        </authorList>
    </citation>
    <scope>NUCLEOTIDE SEQUENCE [LARGE SCALE GENOMIC DNA]</scope>
</reference>
<feature type="non-terminal residue" evidence="2">
    <location>
        <position position="166"/>
    </location>
</feature>
<sequence>METELKKMIIVQIFAFTFLCCSAATDYPNILLLFADDLGYGDLQSYGHPTSLTPNIVELQKKKKKKRPHCIYVMYITFLKMMLGFIGFRRDSLYGFLFRITTLFTVTSSVVDRSFTTEDRNLARCVCPSIDWRIAIIRDHNSRGVKNKSNSLSYWSYWQMVCVCVC</sequence>
<organism evidence="2 3">
    <name type="scientific">Reticulomyxa filosa</name>
    <dbReference type="NCBI Taxonomy" id="46433"/>
    <lineage>
        <taxon>Eukaryota</taxon>
        <taxon>Sar</taxon>
        <taxon>Rhizaria</taxon>
        <taxon>Retaria</taxon>
        <taxon>Foraminifera</taxon>
        <taxon>Monothalamids</taxon>
        <taxon>Reticulomyxidae</taxon>
        <taxon>Reticulomyxa</taxon>
    </lineage>
</organism>
<protein>
    <submittedName>
        <fullName evidence="2">Arylsulfatase A</fullName>
    </submittedName>
</protein>
<accession>X6P9Y3</accession>
<dbReference type="InterPro" id="IPR017850">
    <property type="entry name" value="Alkaline_phosphatase_core_sf"/>
</dbReference>
<name>X6P9Y3_RETFI</name>